<dbReference type="InterPro" id="IPR020850">
    <property type="entry name" value="GED_dom"/>
</dbReference>
<dbReference type="Proteomes" id="UP000215914">
    <property type="component" value="Chromosome 3"/>
</dbReference>
<dbReference type="PROSITE" id="PS51718">
    <property type="entry name" value="G_DYNAMIN_2"/>
    <property type="match status" value="1"/>
</dbReference>
<dbReference type="Gene3D" id="1.20.120.1240">
    <property type="entry name" value="Dynamin, middle domain"/>
    <property type="match status" value="1"/>
</dbReference>
<dbReference type="InParanoid" id="A0A251V9G1"/>
<proteinExistence type="predicted"/>
<evidence type="ECO:0000313" key="6">
    <source>
        <dbReference type="EMBL" id="OTG31592.1"/>
    </source>
</evidence>
<dbReference type="InterPro" id="IPR022812">
    <property type="entry name" value="Dynamin"/>
</dbReference>
<dbReference type="Pfam" id="PF02212">
    <property type="entry name" value="GED"/>
    <property type="match status" value="1"/>
</dbReference>
<dbReference type="SMART" id="SM00053">
    <property type="entry name" value="DYNc"/>
    <property type="match status" value="1"/>
</dbReference>
<dbReference type="EMBL" id="CM007892">
    <property type="protein sequence ID" value="OTG31592.1"/>
    <property type="molecule type" value="Genomic_DNA"/>
</dbReference>
<keyword evidence="1" id="KW-0547">Nucleotide-binding</keyword>
<reference evidence="7" key="1">
    <citation type="journal article" date="2017" name="Nature">
        <title>The sunflower genome provides insights into oil metabolism, flowering and Asterid evolution.</title>
        <authorList>
            <person name="Badouin H."/>
            <person name="Gouzy J."/>
            <person name="Grassa C.J."/>
            <person name="Murat F."/>
            <person name="Staton S.E."/>
            <person name="Cottret L."/>
            <person name="Lelandais-Briere C."/>
            <person name="Owens G.L."/>
            <person name="Carrere S."/>
            <person name="Mayjonade B."/>
            <person name="Legrand L."/>
            <person name="Gill N."/>
            <person name="Kane N.C."/>
            <person name="Bowers J.E."/>
            <person name="Hubner S."/>
            <person name="Bellec A."/>
            <person name="Berard A."/>
            <person name="Berges H."/>
            <person name="Blanchet N."/>
            <person name="Boniface M.C."/>
            <person name="Brunel D."/>
            <person name="Catrice O."/>
            <person name="Chaidir N."/>
            <person name="Claudel C."/>
            <person name="Donnadieu C."/>
            <person name="Faraut T."/>
            <person name="Fievet G."/>
            <person name="Helmstetter N."/>
            <person name="King M."/>
            <person name="Knapp S.J."/>
            <person name="Lai Z."/>
            <person name="Le Paslier M.C."/>
            <person name="Lippi Y."/>
            <person name="Lorenzon L."/>
            <person name="Mandel J.R."/>
            <person name="Marage G."/>
            <person name="Marchand G."/>
            <person name="Marquand E."/>
            <person name="Bret-Mestries E."/>
            <person name="Morien E."/>
            <person name="Nambeesan S."/>
            <person name="Nguyen T."/>
            <person name="Pegot-Espagnet P."/>
            <person name="Pouilly N."/>
            <person name="Raftis F."/>
            <person name="Sallet E."/>
            <person name="Schiex T."/>
            <person name="Thomas J."/>
            <person name="Vandecasteele C."/>
            <person name="Vares D."/>
            <person name="Vear F."/>
            <person name="Vautrin S."/>
            <person name="Crespi M."/>
            <person name="Mangin B."/>
            <person name="Burke J.M."/>
            <person name="Salse J."/>
            <person name="Munos S."/>
            <person name="Vincourt P."/>
            <person name="Rieseberg L.H."/>
            <person name="Langlade N.B."/>
        </authorList>
    </citation>
    <scope>NUCLEOTIDE SEQUENCE [LARGE SCALE GENOMIC DNA]</scope>
    <source>
        <strain evidence="7">cv. SF193</strain>
    </source>
</reference>
<dbReference type="InterPro" id="IPR000375">
    <property type="entry name" value="Dynamin_stalk"/>
</dbReference>
<accession>A0A251V9G1</accession>
<dbReference type="InterPro" id="IPR001401">
    <property type="entry name" value="Dynamin_GTPase"/>
</dbReference>
<evidence type="ECO:0000259" key="5">
    <source>
        <dbReference type="PROSITE" id="PS51718"/>
    </source>
</evidence>
<evidence type="ECO:0000259" key="4">
    <source>
        <dbReference type="PROSITE" id="PS51388"/>
    </source>
</evidence>
<dbReference type="Pfam" id="PF00350">
    <property type="entry name" value="Dynamin_N"/>
    <property type="match status" value="1"/>
</dbReference>
<dbReference type="AlphaFoldDB" id="A0A251V9G1"/>
<dbReference type="InterPro" id="IPR003130">
    <property type="entry name" value="GED"/>
</dbReference>
<dbReference type="PROSITE" id="PS51388">
    <property type="entry name" value="GED"/>
    <property type="match status" value="1"/>
</dbReference>
<keyword evidence="7" id="KW-1185">Reference proteome</keyword>
<dbReference type="InterPro" id="IPR027417">
    <property type="entry name" value="P-loop_NTPase"/>
</dbReference>
<dbReference type="GO" id="GO:0005737">
    <property type="term" value="C:cytoplasm"/>
    <property type="evidence" value="ECO:0000318"/>
    <property type="project" value="GO_Central"/>
</dbReference>
<dbReference type="GO" id="GO:0016020">
    <property type="term" value="C:membrane"/>
    <property type="evidence" value="ECO:0000318"/>
    <property type="project" value="GO_Central"/>
</dbReference>
<keyword evidence="2" id="KW-0342">GTP-binding</keyword>
<dbReference type="GO" id="GO:0003924">
    <property type="term" value="F:GTPase activity"/>
    <property type="evidence" value="ECO:0000318"/>
    <property type="project" value="GO_Central"/>
</dbReference>
<dbReference type="GO" id="GO:0005525">
    <property type="term" value="F:GTP binding"/>
    <property type="evidence" value="ECO:0007669"/>
    <property type="project" value="UniProtKB-KW"/>
</dbReference>
<dbReference type="OrthoDB" id="5061070at2759"/>
<dbReference type="FunFam" id="3.40.50.300:FF:001237">
    <property type="entry name" value="Dynamin-related protein 4C"/>
    <property type="match status" value="1"/>
</dbReference>
<dbReference type="OMA" id="MKTWEAI"/>
<dbReference type="PANTHER" id="PTHR11566:SF173">
    <property type="entry name" value="DYNAMIN-RELATED PROTEIN 4C"/>
    <property type="match status" value="1"/>
</dbReference>
<evidence type="ECO:0000256" key="1">
    <source>
        <dbReference type="ARBA" id="ARBA00022741"/>
    </source>
</evidence>
<dbReference type="Gene3D" id="3.40.50.300">
    <property type="entry name" value="P-loop containing nucleotide triphosphate hydrolases"/>
    <property type="match status" value="1"/>
</dbReference>
<dbReference type="Pfam" id="PF01031">
    <property type="entry name" value="Dynamin_M"/>
    <property type="match status" value="1"/>
</dbReference>
<dbReference type="PRINTS" id="PR00195">
    <property type="entry name" value="DYNAMIN"/>
</dbReference>
<feature type="domain" description="Dynamin-type G" evidence="5">
    <location>
        <begin position="62"/>
        <end position="324"/>
    </location>
</feature>
<evidence type="ECO:0000313" key="7">
    <source>
        <dbReference type="Proteomes" id="UP000215914"/>
    </source>
</evidence>
<dbReference type="CDD" id="cd08771">
    <property type="entry name" value="DLP_1"/>
    <property type="match status" value="1"/>
</dbReference>
<evidence type="ECO:0000256" key="3">
    <source>
        <dbReference type="ARBA" id="ARBA00023175"/>
    </source>
</evidence>
<dbReference type="InterPro" id="IPR045063">
    <property type="entry name" value="Dynamin_N"/>
</dbReference>
<dbReference type="SUPFAM" id="SSF52540">
    <property type="entry name" value="P-loop containing nucleoside triphosphate hydrolases"/>
    <property type="match status" value="1"/>
</dbReference>
<gene>
    <name evidence="6" type="ORF">HannXRQ_Chr03g0077381</name>
</gene>
<feature type="domain" description="GED" evidence="4">
    <location>
        <begin position="574"/>
        <end position="666"/>
    </location>
</feature>
<sequence length="670" mass="75669">MDNASFLFNNDTTTSNVGALIQPFSNDQKQNFPPLVSTYNDKIRPILDAVDKLRGLNVTQHGIPLPTIVVVGDQSSGKSSILESLAGISLPRGQGICTRVPLIMRLQHHPGPVPEFRLEFQKKTVMIMEESRISEAINSATVEIAGNSKGISNVPLTLVVKKNGVPDLTMIDLPGITRVPVDDQPENIYEQISEIIMEHIEPEESIILNVLSATIDFTTCESIRMSQRVDSTGQRTLAVVTKSDRSPDGLLEKVTTNAVNIGLGYVCVRNRIDNETYDEARIQETKLFETHPLLSVIDKSMVGIPVLAHKLVQIQSVIISKCLPDIIRKINEKLNDLVLELNKLPQNLTSLPDAMIAFTQIIVSLKETLEKIFMRGEFDDDLENKHMCCNARLVEMIDEFSKELHMNAKPSENFLVEEIRVLQESSGIQLPHFHPQYVFLYLLQRKVSSISDLPISFVNKVWGYLEDICGKVLTDHCENYPQLLASMRKVAQNVMAKTKNKFLKRVVEMIEMEKITGYTCDPDGFNASWNQLKSTNYQLSDAMTRRSESANITGYGLAKVKHLFNVPINLRDQAFNLKMRMTAYWEIVMKRMVEWLALTLRFMIQKVVIKEMETALVKEVMLQGAGIEKMLDEPPSVAKKRERLQRSIASLKESKEIIEQVMDDILITAD</sequence>
<evidence type="ECO:0000256" key="2">
    <source>
        <dbReference type="ARBA" id="ARBA00023134"/>
    </source>
</evidence>
<dbReference type="GO" id="GO:0005874">
    <property type="term" value="C:microtubule"/>
    <property type="evidence" value="ECO:0000318"/>
    <property type="project" value="GO_Central"/>
</dbReference>
<protein>
    <submittedName>
        <fullName evidence="6">Putative dynamin central domain-containing protein</fullName>
    </submittedName>
</protein>
<organism evidence="6 7">
    <name type="scientific">Helianthus annuus</name>
    <name type="common">Common sunflower</name>
    <dbReference type="NCBI Taxonomy" id="4232"/>
    <lineage>
        <taxon>Eukaryota</taxon>
        <taxon>Viridiplantae</taxon>
        <taxon>Streptophyta</taxon>
        <taxon>Embryophyta</taxon>
        <taxon>Tracheophyta</taxon>
        <taxon>Spermatophyta</taxon>
        <taxon>Magnoliopsida</taxon>
        <taxon>eudicotyledons</taxon>
        <taxon>Gunneridae</taxon>
        <taxon>Pentapetalae</taxon>
        <taxon>asterids</taxon>
        <taxon>campanulids</taxon>
        <taxon>Asterales</taxon>
        <taxon>Asteraceae</taxon>
        <taxon>Asteroideae</taxon>
        <taxon>Heliantheae alliance</taxon>
        <taxon>Heliantheae</taxon>
        <taxon>Helianthus</taxon>
    </lineage>
</organism>
<dbReference type="FunCoup" id="A0A251V9G1">
    <property type="interactions" value="106"/>
</dbReference>
<dbReference type="InterPro" id="IPR030381">
    <property type="entry name" value="G_DYNAMIN_dom"/>
</dbReference>
<keyword evidence="3" id="KW-0505">Motor protein</keyword>
<name>A0A251V9G1_HELAN</name>
<dbReference type="PANTHER" id="PTHR11566">
    <property type="entry name" value="DYNAMIN"/>
    <property type="match status" value="1"/>
</dbReference>
<dbReference type="GO" id="GO:0008017">
    <property type="term" value="F:microtubule binding"/>
    <property type="evidence" value="ECO:0000318"/>
    <property type="project" value="GO_Central"/>
</dbReference>